<feature type="region of interest" description="Disordered" evidence="3">
    <location>
        <begin position="88"/>
        <end position="114"/>
    </location>
</feature>
<dbReference type="CDD" id="cd00067">
    <property type="entry name" value="GAL4"/>
    <property type="match status" value="1"/>
</dbReference>
<evidence type="ECO:0000256" key="1">
    <source>
        <dbReference type="ARBA" id="ARBA00004123"/>
    </source>
</evidence>
<dbReference type="CDD" id="cd12148">
    <property type="entry name" value="fungal_TF_MHR"/>
    <property type="match status" value="1"/>
</dbReference>
<dbReference type="SUPFAM" id="SSF57701">
    <property type="entry name" value="Zn2/Cys6 DNA-binding domain"/>
    <property type="match status" value="1"/>
</dbReference>
<dbReference type="InterPro" id="IPR036864">
    <property type="entry name" value="Zn2-C6_fun-type_DNA-bd_sf"/>
</dbReference>
<evidence type="ECO:0000256" key="3">
    <source>
        <dbReference type="SAM" id="MobiDB-lite"/>
    </source>
</evidence>
<proteinExistence type="predicted"/>
<dbReference type="SMART" id="SM00066">
    <property type="entry name" value="GAL4"/>
    <property type="match status" value="1"/>
</dbReference>
<dbReference type="GO" id="GO:0000981">
    <property type="term" value="F:DNA-binding transcription factor activity, RNA polymerase II-specific"/>
    <property type="evidence" value="ECO:0007669"/>
    <property type="project" value="InterPro"/>
</dbReference>
<dbReference type="InterPro" id="IPR050613">
    <property type="entry name" value="Sec_Metabolite_Reg"/>
</dbReference>
<dbReference type="PROSITE" id="PS00463">
    <property type="entry name" value="ZN2_CY6_FUNGAL_1"/>
    <property type="match status" value="1"/>
</dbReference>
<evidence type="ECO:0000259" key="4">
    <source>
        <dbReference type="PROSITE" id="PS50048"/>
    </source>
</evidence>
<reference evidence="5" key="1">
    <citation type="submission" date="2023-11" db="EMBL/GenBank/DDBJ databases">
        <authorList>
            <person name="De Vega J J."/>
            <person name="De Vega J J."/>
        </authorList>
    </citation>
    <scope>NUCLEOTIDE SEQUENCE</scope>
</reference>
<dbReference type="PROSITE" id="PS50048">
    <property type="entry name" value="ZN2_CY6_FUNGAL_2"/>
    <property type="match status" value="1"/>
</dbReference>
<organism evidence="5 6">
    <name type="scientific">Mycena citricolor</name>
    <dbReference type="NCBI Taxonomy" id="2018698"/>
    <lineage>
        <taxon>Eukaryota</taxon>
        <taxon>Fungi</taxon>
        <taxon>Dikarya</taxon>
        <taxon>Basidiomycota</taxon>
        <taxon>Agaricomycotina</taxon>
        <taxon>Agaricomycetes</taxon>
        <taxon>Agaricomycetidae</taxon>
        <taxon>Agaricales</taxon>
        <taxon>Marasmiineae</taxon>
        <taxon>Mycenaceae</taxon>
        <taxon>Mycena</taxon>
    </lineage>
</organism>
<comment type="subcellular location">
    <subcellularLocation>
        <location evidence="1">Nucleus</location>
    </subcellularLocation>
</comment>
<keyword evidence="6" id="KW-1185">Reference proteome</keyword>
<dbReference type="Proteomes" id="UP001295794">
    <property type="component" value="Unassembled WGS sequence"/>
</dbReference>
<protein>
    <recommendedName>
        <fullName evidence="4">Zn(2)-C6 fungal-type domain-containing protein</fullName>
    </recommendedName>
</protein>
<keyword evidence="2" id="KW-0539">Nucleus</keyword>
<accession>A0AAD2Q0T9</accession>
<sequence length="759" mass="80688">RFQTIGASGKILPPIGVSSTCFPLPTSNFLVAPSAESQPRLSRAMPSTSFIAMEQDMVLDSGNNGGDSSVTTASSLLNAINDDAGRLASAGGSSGSGGSGNGITAEARKGGPPQVRSRITVVCAECKRLKLKCDRKAPCSSCEKRATVARCIYSPAAAEKVDLHSLNNRLLTVEEALRTLKAAGVDLGSHHADPMAAAATGAGCDNMQSSSSRSSGSNPSTPLSIPLEELGDMWLGPLHISAPSFPPHQTSFPAHLPAEALDPNDLLRHMPASSELHVRLAAARRAINDLAGGVGALFEWDWFEARVYAFTGALLEAGQAGRSAHPAGFDASAAAAAASPSAKDAKRKQREAMRDKARAIFSGGQQGPFTSSASLSAALMLANEAWSDEMDEDVTDDAVFLRHPSHKGKQRAAERQHAQGSGRRGDAGLAFFSLVCAVLSLSADAGPDERQRLAGLAMSAARVYFCPTAEALPHPLPMPWDEGDPDLDAVLGMWLFGVGLFARSDEGSYVHINQTLGYARMAGLDRDAAKLTNVPIVDPDAHELKTEDEPISISDWRQALRARTWWALCFGDMMAGDMLSIGGNVPLGTRDWKCDPDPLDMRFDWVPASDCDADSTCEGNGRKAGSWLRLTRLLHSGASEEKLSEWEQEASGSVHSAEVAFMAARIKLRNWVWTEQVCNPLIFPPFTLSACVFLPGTAPSRALHAVVAPFQRGQCCTHRREARRNPVCAAGAVSPDAGVAGDQPGPDASRRGRRLRIRD</sequence>
<dbReference type="GO" id="GO:0008270">
    <property type="term" value="F:zinc ion binding"/>
    <property type="evidence" value="ECO:0007669"/>
    <property type="project" value="InterPro"/>
</dbReference>
<dbReference type="InterPro" id="IPR001138">
    <property type="entry name" value="Zn2Cys6_DnaBD"/>
</dbReference>
<feature type="non-terminal residue" evidence="5">
    <location>
        <position position="759"/>
    </location>
</feature>
<evidence type="ECO:0000313" key="6">
    <source>
        <dbReference type="Proteomes" id="UP001295794"/>
    </source>
</evidence>
<dbReference type="PANTHER" id="PTHR31001">
    <property type="entry name" value="UNCHARACTERIZED TRANSCRIPTIONAL REGULATORY PROTEIN"/>
    <property type="match status" value="1"/>
</dbReference>
<feature type="region of interest" description="Disordered" evidence="3">
    <location>
        <begin position="200"/>
        <end position="223"/>
    </location>
</feature>
<dbReference type="Gene3D" id="4.10.240.10">
    <property type="entry name" value="Zn(2)-C6 fungal-type DNA-binding domain"/>
    <property type="match status" value="1"/>
</dbReference>
<feature type="region of interest" description="Disordered" evidence="3">
    <location>
        <begin position="733"/>
        <end position="759"/>
    </location>
</feature>
<dbReference type="AlphaFoldDB" id="A0AAD2Q0T9"/>
<dbReference type="Pfam" id="PF00172">
    <property type="entry name" value="Zn_clus"/>
    <property type="match status" value="1"/>
</dbReference>
<name>A0AAD2Q0T9_9AGAR</name>
<dbReference type="EMBL" id="CAVNYO010000040">
    <property type="protein sequence ID" value="CAK5263498.1"/>
    <property type="molecule type" value="Genomic_DNA"/>
</dbReference>
<feature type="region of interest" description="Disordered" evidence="3">
    <location>
        <begin position="403"/>
        <end position="422"/>
    </location>
</feature>
<dbReference type="GO" id="GO:0005634">
    <property type="term" value="C:nucleus"/>
    <property type="evidence" value="ECO:0007669"/>
    <property type="project" value="UniProtKB-SubCell"/>
</dbReference>
<feature type="domain" description="Zn(2)-C6 fungal-type" evidence="4">
    <location>
        <begin position="122"/>
        <end position="153"/>
    </location>
</feature>
<feature type="compositionally biased region" description="Gly residues" evidence="3">
    <location>
        <begin position="92"/>
        <end position="101"/>
    </location>
</feature>
<evidence type="ECO:0000256" key="2">
    <source>
        <dbReference type="ARBA" id="ARBA00023242"/>
    </source>
</evidence>
<gene>
    <name evidence="5" type="ORF">MYCIT1_LOCUS2964</name>
</gene>
<comment type="caution">
    <text evidence="5">The sequence shown here is derived from an EMBL/GenBank/DDBJ whole genome shotgun (WGS) entry which is preliminary data.</text>
</comment>
<evidence type="ECO:0000313" key="5">
    <source>
        <dbReference type="EMBL" id="CAK5263498.1"/>
    </source>
</evidence>